<reference evidence="2 3" key="1">
    <citation type="journal article" date="2015" name="Nature">
        <title>rRNA introns, odd ribosomes, and small enigmatic genomes across a large radiation of phyla.</title>
        <authorList>
            <person name="Brown C.T."/>
            <person name="Hug L.A."/>
            <person name="Thomas B.C."/>
            <person name="Sharon I."/>
            <person name="Castelle C.J."/>
            <person name="Singh A."/>
            <person name="Wilkins M.J."/>
            <person name="Williams K.H."/>
            <person name="Banfield J.F."/>
        </authorList>
    </citation>
    <scope>NUCLEOTIDE SEQUENCE [LARGE SCALE GENOMIC DNA]</scope>
</reference>
<name>A0A0G0MAB6_9BACT</name>
<protein>
    <submittedName>
        <fullName evidence="2">MazG nucleotide pyrophosphohydrolase</fullName>
    </submittedName>
</protein>
<evidence type="ECO:0000313" key="2">
    <source>
        <dbReference type="EMBL" id="KKQ97290.1"/>
    </source>
</evidence>
<sequence>MDFKTLIERAKEIRKLYAASDEKRLGKEWPRGEYVKAFVGDVGALIKLTQAKEGFREIENIDERLAHEFGNILWAVIMLAEMYGIDLEKSFMETMNELKERASKGSLAKTQVRSGIVDR</sequence>
<dbReference type="Pfam" id="PF03819">
    <property type="entry name" value="MazG"/>
    <property type="match status" value="1"/>
</dbReference>
<accession>A0A0G0MAB6</accession>
<dbReference type="InterPro" id="IPR004518">
    <property type="entry name" value="MazG-like_dom"/>
</dbReference>
<proteinExistence type="predicted"/>
<dbReference type="SUPFAM" id="SSF101386">
    <property type="entry name" value="all-alpha NTP pyrophosphatases"/>
    <property type="match status" value="1"/>
</dbReference>
<comment type="caution">
    <text evidence="2">The sequence shown here is derived from an EMBL/GenBank/DDBJ whole genome shotgun (WGS) entry which is preliminary data.</text>
</comment>
<organism evidence="2 3">
    <name type="scientific">Candidatus Woesebacteria bacterium GW2011_GWA1_39_12</name>
    <dbReference type="NCBI Taxonomy" id="1618549"/>
    <lineage>
        <taxon>Bacteria</taxon>
        <taxon>Candidatus Woeseibacteriota</taxon>
    </lineage>
</organism>
<feature type="domain" description="NTP pyrophosphohydrolase MazG-like" evidence="1">
    <location>
        <begin position="52"/>
        <end position="102"/>
    </location>
</feature>
<dbReference type="Gene3D" id="1.10.287.1080">
    <property type="entry name" value="MazG-like"/>
    <property type="match status" value="1"/>
</dbReference>
<evidence type="ECO:0000313" key="3">
    <source>
        <dbReference type="Proteomes" id="UP000034325"/>
    </source>
</evidence>
<keyword evidence="2" id="KW-0378">Hydrolase</keyword>
<dbReference type="GO" id="GO:0016787">
    <property type="term" value="F:hydrolase activity"/>
    <property type="evidence" value="ECO:0007669"/>
    <property type="project" value="UniProtKB-KW"/>
</dbReference>
<evidence type="ECO:0000259" key="1">
    <source>
        <dbReference type="Pfam" id="PF03819"/>
    </source>
</evidence>
<gene>
    <name evidence="2" type="ORF">UT23_C0014G0026</name>
</gene>
<dbReference type="EMBL" id="LBWA01000014">
    <property type="protein sequence ID" value="KKQ97290.1"/>
    <property type="molecule type" value="Genomic_DNA"/>
</dbReference>
<dbReference type="AlphaFoldDB" id="A0A0G0MAB6"/>
<dbReference type="Proteomes" id="UP000034325">
    <property type="component" value="Unassembled WGS sequence"/>
</dbReference>